<accession>A0AAU9M7Z7</accession>
<organism evidence="3 4">
    <name type="scientific">Lactuca virosa</name>
    <dbReference type="NCBI Taxonomy" id="75947"/>
    <lineage>
        <taxon>Eukaryota</taxon>
        <taxon>Viridiplantae</taxon>
        <taxon>Streptophyta</taxon>
        <taxon>Embryophyta</taxon>
        <taxon>Tracheophyta</taxon>
        <taxon>Spermatophyta</taxon>
        <taxon>Magnoliopsida</taxon>
        <taxon>eudicotyledons</taxon>
        <taxon>Gunneridae</taxon>
        <taxon>Pentapetalae</taxon>
        <taxon>asterids</taxon>
        <taxon>campanulids</taxon>
        <taxon>Asterales</taxon>
        <taxon>Asteraceae</taxon>
        <taxon>Cichorioideae</taxon>
        <taxon>Cichorieae</taxon>
        <taxon>Lactucinae</taxon>
        <taxon>Lactuca</taxon>
    </lineage>
</organism>
<evidence type="ECO:0000256" key="2">
    <source>
        <dbReference type="SAM" id="MobiDB-lite"/>
    </source>
</evidence>
<keyword evidence="4" id="KW-1185">Reference proteome</keyword>
<feature type="compositionally biased region" description="Basic and acidic residues" evidence="2">
    <location>
        <begin position="62"/>
        <end position="76"/>
    </location>
</feature>
<proteinExistence type="predicted"/>
<feature type="compositionally biased region" description="Acidic residues" evidence="2">
    <location>
        <begin position="43"/>
        <end position="61"/>
    </location>
</feature>
<keyword evidence="1" id="KW-0175">Coiled coil</keyword>
<protein>
    <submittedName>
        <fullName evidence="3">Uncharacterized protein</fullName>
    </submittedName>
</protein>
<name>A0AAU9M7Z7_9ASTR</name>
<evidence type="ECO:0000313" key="3">
    <source>
        <dbReference type="EMBL" id="CAH1420753.1"/>
    </source>
</evidence>
<dbReference type="AlphaFoldDB" id="A0AAU9M7Z7"/>
<feature type="coiled-coil region" evidence="1">
    <location>
        <begin position="94"/>
        <end position="121"/>
    </location>
</feature>
<reference evidence="3 4" key="1">
    <citation type="submission" date="2022-01" db="EMBL/GenBank/DDBJ databases">
        <authorList>
            <person name="Xiong W."/>
            <person name="Schranz E."/>
        </authorList>
    </citation>
    <scope>NUCLEOTIDE SEQUENCE [LARGE SCALE GENOMIC DNA]</scope>
</reference>
<comment type="caution">
    <text evidence="3">The sequence shown here is derived from an EMBL/GenBank/DDBJ whole genome shotgun (WGS) entry which is preliminary data.</text>
</comment>
<evidence type="ECO:0000256" key="1">
    <source>
        <dbReference type="SAM" id="Coils"/>
    </source>
</evidence>
<dbReference type="EMBL" id="CAKMRJ010001112">
    <property type="protein sequence ID" value="CAH1420753.1"/>
    <property type="molecule type" value="Genomic_DNA"/>
</dbReference>
<dbReference type="Proteomes" id="UP001157418">
    <property type="component" value="Unassembled WGS sequence"/>
</dbReference>
<gene>
    <name evidence="3" type="ORF">LVIROSA_LOCUS8195</name>
</gene>
<evidence type="ECO:0000313" key="4">
    <source>
        <dbReference type="Proteomes" id="UP001157418"/>
    </source>
</evidence>
<sequence length="126" mass="13932">MAGMQQDGPYYQALVVYGEIEVGLDDNPEGGPAIGQEVGPGVEPEEYVVTDFEYDESDRESDEGKDVKETPSKPHPSEAVSDPHTIQESDTDYIRSLEKEIANLKCQLFAAEARAVRAEQREEVIT</sequence>
<feature type="region of interest" description="Disordered" evidence="2">
    <location>
        <begin position="23"/>
        <end position="89"/>
    </location>
</feature>